<proteinExistence type="inferred from homology"/>
<name>A0A8J8SIZ9_9FIRM</name>
<dbReference type="Gene3D" id="1.10.3720.10">
    <property type="entry name" value="MetI-like"/>
    <property type="match status" value="1"/>
</dbReference>
<dbReference type="GO" id="GO:0005886">
    <property type="term" value="C:plasma membrane"/>
    <property type="evidence" value="ECO:0007669"/>
    <property type="project" value="UniProtKB-SubCell"/>
</dbReference>
<sequence length="344" mass="39553">MRTLIRQGVIKLAVNDSIIDSKTQRIDLAKDKAKVKKKRNDRKLMFRQMKKDYRLYLLLLLPIIYFIIFKYVPMYGVTIAFKRFKPGGSLLSGEWVGWLYFRMLLKDSSFWTAFKNTFILSFSALIIGFPIPIIFALLLNEVRNNGRKRVIQTITYLPRFLSTVVVVSMLSNLLSPSTGIINKMIEFFGGKSVYFMNESSWFRPIYIISDIWQFMGWNAILYIAALSGVDQHLYEAAKIDGANKWKQMIHVTLPGIMPTIVITLILAVGNTLNIGFEKVLLMYNPNIYDTADILQTYIYRLGLASSIPRFSSATAAGLFQAVICLTMLWTTNRLAKKYSDYSLW</sequence>
<feature type="transmembrane region" description="Helical" evidence="7">
    <location>
        <begin position="118"/>
        <end position="139"/>
    </location>
</feature>
<dbReference type="GO" id="GO:0055085">
    <property type="term" value="P:transmembrane transport"/>
    <property type="evidence" value="ECO:0007669"/>
    <property type="project" value="InterPro"/>
</dbReference>
<keyword evidence="2 7" id="KW-0813">Transport</keyword>
<evidence type="ECO:0000313" key="10">
    <source>
        <dbReference type="Proteomes" id="UP000683246"/>
    </source>
</evidence>
<comment type="subcellular location">
    <subcellularLocation>
        <location evidence="1 7">Cell membrane</location>
        <topology evidence="1 7">Multi-pass membrane protein</topology>
    </subcellularLocation>
</comment>
<feature type="transmembrane region" description="Helical" evidence="7">
    <location>
        <begin position="160"/>
        <end position="185"/>
    </location>
</feature>
<keyword evidence="3" id="KW-1003">Cell membrane</keyword>
<dbReference type="Pfam" id="PF00528">
    <property type="entry name" value="BPD_transp_1"/>
    <property type="match status" value="1"/>
</dbReference>
<feature type="transmembrane region" description="Helical" evidence="7">
    <location>
        <begin position="248"/>
        <end position="268"/>
    </location>
</feature>
<feature type="domain" description="ABC transmembrane type-1" evidence="8">
    <location>
        <begin position="114"/>
        <end position="331"/>
    </location>
</feature>
<evidence type="ECO:0000256" key="1">
    <source>
        <dbReference type="ARBA" id="ARBA00004651"/>
    </source>
</evidence>
<accession>A0A8J8SIZ9</accession>
<dbReference type="InterPro" id="IPR050809">
    <property type="entry name" value="UgpAE/MalFG_permease"/>
</dbReference>
<dbReference type="PANTHER" id="PTHR43227">
    <property type="entry name" value="BLL4140 PROTEIN"/>
    <property type="match status" value="1"/>
</dbReference>
<evidence type="ECO:0000256" key="2">
    <source>
        <dbReference type="ARBA" id="ARBA00022448"/>
    </source>
</evidence>
<keyword evidence="6 7" id="KW-0472">Membrane</keyword>
<feature type="transmembrane region" description="Helical" evidence="7">
    <location>
        <begin position="310"/>
        <end position="329"/>
    </location>
</feature>
<evidence type="ECO:0000259" key="8">
    <source>
        <dbReference type="PROSITE" id="PS50928"/>
    </source>
</evidence>
<keyword evidence="10" id="KW-1185">Reference proteome</keyword>
<keyword evidence="5 7" id="KW-1133">Transmembrane helix</keyword>
<dbReference type="AlphaFoldDB" id="A0A8J8SIZ9"/>
<evidence type="ECO:0000313" key="9">
    <source>
        <dbReference type="EMBL" id="QUI25450.1"/>
    </source>
</evidence>
<comment type="similarity">
    <text evidence="7">Belongs to the binding-protein-dependent transport system permease family.</text>
</comment>
<feature type="transmembrane region" description="Helical" evidence="7">
    <location>
        <begin position="205"/>
        <end position="227"/>
    </location>
</feature>
<dbReference type="SUPFAM" id="SSF161098">
    <property type="entry name" value="MetI-like"/>
    <property type="match status" value="1"/>
</dbReference>
<protein>
    <submittedName>
        <fullName evidence="9">Sugar ABC transporter permease</fullName>
    </submittedName>
</protein>
<dbReference type="Proteomes" id="UP000683246">
    <property type="component" value="Chromosome"/>
</dbReference>
<evidence type="ECO:0000256" key="4">
    <source>
        <dbReference type="ARBA" id="ARBA00022692"/>
    </source>
</evidence>
<dbReference type="CDD" id="cd06261">
    <property type="entry name" value="TM_PBP2"/>
    <property type="match status" value="1"/>
</dbReference>
<dbReference type="PANTHER" id="PTHR43227:SF11">
    <property type="entry name" value="BLL4140 PROTEIN"/>
    <property type="match status" value="1"/>
</dbReference>
<dbReference type="EMBL" id="CP058649">
    <property type="protein sequence ID" value="QUI25450.1"/>
    <property type="molecule type" value="Genomic_DNA"/>
</dbReference>
<evidence type="ECO:0000256" key="6">
    <source>
        <dbReference type="ARBA" id="ARBA00023136"/>
    </source>
</evidence>
<keyword evidence="4 7" id="KW-0812">Transmembrane</keyword>
<organism evidence="9 10">
    <name type="scientific">Vallitalea pronyensis</name>
    <dbReference type="NCBI Taxonomy" id="1348613"/>
    <lineage>
        <taxon>Bacteria</taxon>
        <taxon>Bacillati</taxon>
        <taxon>Bacillota</taxon>
        <taxon>Clostridia</taxon>
        <taxon>Lachnospirales</taxon>
        <taxon>Vallitaleaceae</taxon>
        <taxon>Vallitalea</taxon>
    </lineage>
</organism>
<dbReference type="InterPro" id="IPR000515">
    <property type="entry name" value="MetI-like"/>
</dbReference>
<dbReference type="KEGG" id="vpy:HZI73_25525"/>
<gene>
    <name evidence="9" type="ORF">HZI73_25525</name>
</gene>
<evidence type="ECO:0000256" key="7">
    <source>
        <dbReference type="RuleBase" id="RU363032"/>
    </source>
</evidence>
<dbReference type="InterPro" id="IPR035906">
    <property type="entry name" value="MetI-like_sf"/>
</dbReference>
<feature type="transmembrane region" description="Helical" evidence="7">
    <location>
        <begin position="53"/>
        <end position="72"/>
    </location>
</feature>
<evidence type="ECO:0000256" key="5">
    <source>
        <dbReference type="ARBA" id="ARBA00022989"/>
    </source>
</evidence>
<dbReference type="PROSITE" id="PS50928">
    <property type="entry name" value="ABC_TM1"/>
    <property type="match status" value="1"/>
</dbReference>
<reference evidence="9" key="1">
    <citation type="submission" date="2020-07" db="EMBL/GenBank/DDBJ databases">
        <title>Vallitalea pronyensis genome.</title>
        <authorList>
            <person name="Postec A."/>
        </authorList>
    </citation>
    <scope>NUCLEOTIDE SEQUENCE</scope>
    <source>
        <strain evidence="9">FatNI3</strain>
    </source>
</reference>
<evidence type="ECO:0000256" key="3">
    <source>
        <dbReference type="ARBA" id="ARBA00022475"/>
    </source>
</evidence>